<feature type="transmembrane region" description="Helical" evidence="5">
    <location>
        <begin position="49"/>
        <end position="67"/>
    </location>
</feature>
<keyword evidence="7" id="KW-1185">Reference proteome</keyword>
<dbReference type="SUPFAM" id="SSF81340">
    <property type="entry name" value="Clc chloride channel"/>
    <property type="match status" value="1"/>
</dbReference>
<evidence type="ECO:0000256" key="3">
    <source>
        <dbReference type="ARBA" id="ARBA00022989"/>
    </source>
</evidence>
<keyword evidence="3 5" id="KW-1133">Transmembrane helix</keyword>
<gene>
    <name evidence="6" type="ORF">JKK62_09505</name>
</gene>
<evidence type="ECO:0000256" key="1">
    <source>
        <dbReference type="ARBA" id="ARBA00004141"/>
    </source>
</evidence>
<evidence type="ECO:0000313" key="7">
    <source>
        <dbReference type="Proteomes" id="UP000633365"/>
    </source>
</evidence>
<dbReference type="CDD" id="cd00400">
    <property type="entry name" value="Voltage_gated_ClC"/>
    <property type="match status" value="1"/>
</dbReference>
<comment type="subcellular location">
    <subcellularLocation>
        <location evidence="1">Membrane</location>
        <topology evidence="1">Multi-pass membrane protein</topology>
    </subcellularLocation>
</comment>
<feature type="transmembrane region" description="Helical" evidence="5">
    <location>
        <begin position="12"/>
        <end position="29"/>
    </location>
</feature>
<dbReference type="InterPro" id="IPR001807">
    <property type="entry name" value="ClC"/>
</dbReference>
<dbReference type="GO" id="GO:0015108">
    <property type="term" value="F:chloride transmembrane transporter activity"/>
    <property type="evidence" value="ECO:0007669"/>
    <property type="project" value="InterPro"/>
</dbReference>
<organism evidence="6 7">
    <name type="scientific">Ruminococcus difficilis</name>
    <dbReference type="NCBI Taxonomy" id="2763069"/>
    <lineage>
        <taxon>Bacteria</taxon>
        <taxon>Bacillati</taxon>
        <taxon>Bacillota</taxon>
        <taxon>Clostridia</taxon>
        <taxon>Eubacteriales</taxon>
        <taxon>Oscillospiraceae</taxon>
        <taxon>Ruminococcus</taxon>
    </lineage>
</organism>
<feature type="transmembrane region" description="Helical" evidence="5">
    <location>
        <begin position="370"/>
        <end position="394"/>
    </location>
</feature>
<dbReference type="GO" id="GO:0016020">
    <property type="term" value="C:membrane"/>
    <property type="evidence" value="ECO:0007669"/>
    <property type="project" value="UniProtKB-SubCell"/>
</dbReference>
<dbReference type="EMBL" id="JAEQMG010000095">
    <property type="protein sequence ID" value="MBK6088877.1"/>
    <property type="molecule type" value="Genomic_DNA"/>
</dbReference>
<proteinExistence type="predicted"/>
<evidence type="ECO:0000256" key="4">
    <source>
        <dbReference type="ARBA" id="ARBA00023136"/>
    </source>
</evidence>
<dbReference type="PANTHER" id="PTHR43427:SF12">
    <property type="entry name" value="CHLORIDE TRANSPORTER"/>
    <property type="match status" value="1"/>
</dbReference>
<dbReference type="Proteomes" id="UP000633365">
    <property type="component" value="Unassembled WGS sequence"/>
</dbReference>
<protein>
    <submittedName>
        <fullName evidence="6">Chloride channel protein</fullName>
    </submittedName>
</protein>
<evidence type="ECO:0000256" key="5">
    <source>
        <dbReference type="SAM" id="Phobius"/>
    </source>
</evidence>
<evidence type="ECO:0000256" key="2">
    <source>
        <dbReference type="ARBA" id="ARBA00022692"/>
    </source>
</evidence>
<feature type="transmembrane region" description="Helical" evidence="5">
    <location>
        <begin position="295"/>
        <end position="319"/>
    </location>
</feature>
<name>A0A935C385_9FIRM</name>
<keyword evidence="2 5" id="KW-0812">Transmembrane</keyword>
<feature type="transmembrane region" description="Helical" evidence="5">
    <location>
        <begin position="184"/>
        <end position="202"/>
    </location>
</feature>
<dbReference type="AlphaFoldDB" id="A0A935C385"/>
<keyword evidence="4 5" id="KW-0472">Membrane</keyword>
<dbReference type="InterPro" id="IPR014743">
    <property type="entry name" value="Cl-channel_core"/>
</dbReference>
<dbReference type="Gene3D" id="1.10.3080.10">
    <property type="entry name" value="Clc chloride channel"/>
    <property type="match status" value="1"/>
</dbReference>
<evidence type="ECO:0000313" key="6">
    <source>
        <dbReference type="EMBL" id="MBK6088877.1"/>
    </source>
</evidence>
<accession>A0A935C385</accession>
<dbReference type="InterPro" id="IPR050368">
    <property type="entry name" value="ClC-type_chloride_channel"/>
</dbReference>
<dbReference type="PANTHER" id="PTHR43427">
    <property type="entry name" value="CHLORIDE CHANNEL PROTEIN CLC-E"/>
    <property type="match status" value="1"/>
</dbReference>
<feature type="transmembrane region" description="Helical" evidence="5">
    <location>
        <begin position="117"/>
        <end position="132"/>
    </location>
</feature>
<feature type="transmembrane region" description="Helical" evidence="5">
    <location>
        <begin position="93"/>
        <end position="111"/>
    </location>
</feature>
<comment type="caution">
    <text evidence="6">The sequence shown here is derived from an EMBL/GenBank/DDBJ whole genome shotgun (WGS) entry which is preliminary data.</text>
</comment>
<dbReference type="RefSeq" id="WP_201427690.1">
    <property type="nucleotide sequence ID" value="NZ_JAEQMG010000095.1"/>
</dbReference>
<dbReference type="Pfam" id="PF00654">
    <property type="entry name" value="Voltage_CLC"/>
    <property type="match status" value="1"/>
</dbReference>
<feature type="transmembrane region" description="Helical" evidence="5">
    <location>
        <begin position="248"/>
        <end position="274"/>
    </location>
</feature>
<sequence>MARLKNKLIGMLYTVLLGVITGAIVWAFLRVMNLGIGFLWDFLPSQFSIPFYTVGVCLIGSLLIGLYKSKFGDYPEELGMVLGKLKKNGRYPYNNLLIVLIAALLPLLIGAAIGPEAGLTGVIVGLCCWVGDKLKRYYKEASDLASIGASATLGTIFRSPMFGFVEPLEGEADTKLPKASKTVLYIPAILSSFGIFILLNKLTGGSTGFPAIEFNGIELTDLLWGLVLTLVGVVMGVLFLAFEKITHFLLGLVKNVIIRCAIGGLALGIIGTLLPLTMFSGEHEIEKILSDGKTIGIVTLLIIAVAKLFLTNVCIASWLKGGHFFPVIFSGIAAGYAFSMIIGIDPGMCMAVVTAALLGSIMKKPVAVTLLLLILFPWQFVPVMLGASALGGFFDLPRFFNKADK</sequence>
<feature type="transmembrane region" description="Helical" evidence="5">
    <location>
        <begin position="325"/>
        <end position="358"/>
    </location>
</feature>
<feature type="transmembrane region" description="Helical" evidence="5">
    <location>
        <begin position="222"/>
        <end position="242"/>
    </location>
</feature>
<reference evidence="6" key="1">
    <citation type="submission" date="2021-01" db="EMBL/GenBank/DDBJ databases">
        <title>Genome public.</title>
        <authorList>
            <person name="Liu C."/>
            <person name="Sun Q."/>
        </authorList>
    </citation>
    <scope>NUCLEOTIDE SEQUENCE</scope>
    <source>
        <strain evidence="6">M6</strain>
    </source>
</reference>